<evidence type="ECO:0000256" key="3">
    <source>
        <dbReference type="ARBA" id="ARBA00009164"/>
    </source>
</evidence>
<keyword evidence="6" id="KW-0862">Zinc</keyword>
<dbReference type="InterPro" id="IPR022470">
    <property type="entry name" value="PTPS_Cys_AS"/>
</dbReference>
<sequence length="194" mass="22086">MTMANEAGHPPALEYEKLIMSARPQVYLTRKECFSACHRLHSPFLSEEANRQVYGKCNNPNGHGHNYTVEVTVRGPVDSKTGMVMNITDLKEYMNQAIMKKLDHLNLDKDVPYFKNLASTTENVAIFIWDSLKLIMNKPELLYEIKIYETDKNSVIYRGEKHTVGHHHHHEAAKQPRVTNSSENSSNLSSDSDG</sequence>
<dbReference type="Gene3D" id="3.30.479.10">
    <property type="entry name" value="6-pyruvoyl tetrahydropterin synthase/QueD"/>
    <property type="match status" value="1"/>
</dbReference>
<dbReference type="GO" id="GO:0003874">
    <property type="term" value="F:6-pyruvoyltetrahydropterin synthase activity"/>
    <property type="evidence" value="ECO:0007669"/>
    <property type="project" value="UniProtKB-EC"/>
</dbReference>
<dbReference type="CDD" id="cd00470">
    <property type="entry name" value="PTPS"/>
    <property type="match status" value="1"/>
</dbReference>
<dbReference type="STRING" id="69004.A0A182QSC5"/>
<feature type="compositionally biased region" description="Low complexity" evidence="9">
    <location>
        <begin position="180"/>
        <end position="194"/>
    </location>
</feature>
<keyword evidence="7" id="KW-0783">Tetrahydrobiopterin biosynthesis</keyword>
<reference evidence="10" key="2">
    <citation type="submission" date="2020-05" db="UniProtKB">
        <authorList>
            <consortium name="EnsemblMetazoa"/>
        </authorList>
    </citation>
    <scope>IDENTIFICATION</scope>
    <source>
        <strain evidence="10">FAR1</strain>
    </source>
</reference>
<organism evidence="10 11">
    <name type="scientific">Anopheles farauti</name>
    <dbReference type="NCBI Taxonomy" id="69004"/>
    <lineage>
        <taxon>Eukaryota</taxon>
        <taxon>Metazoa</taxon>
        <taxon>Ecdysozoa</taxon>
        <taxon>Arthropoda</taxon>
        <taxon>Hexapoda</taxon>
        <taxon>Insecta</taxon>
        <taxon>Pterygota</taxon>
        <taxon>Neoptera</taxon>
        <taxon>Endopterygota</taxon>
        <taxon>Diptera</taxon>
        <taxon>Nematocera</taxon>
        <taxon>Culicoidea</taxon>
        <taxon>Culicidae</taxon>
        <taxon>Anophelinae</taxon>
        <taxon>Anopheles</taxon>
    </lineage>
</organism>
<dbReference type="PANTHER" id="PTHR12589">
    <property type="entry name" value="PYRUVOYL TETRAHYDROBIOPTERIN SYNTHASE"/>
    <property type="match status" value="1"/>
</dbReference>
<dbReference type="GO" id="GO:0046872">
    <property type="term" value="F:metal ion binding"/>
    <property type="evidence" value="ECO:0007669"/>
    <property type="project" value="UniProtKB-KW"/>
</dbReference>
<evidence type="ECO:0000256" key="7">
    <source>
        <dbReference type="ARBA" id="ARBA00023007"/>
    </source>
</evidence>
<dbReference type="Proteomes" id="UP000075886">
    <property type="component" value="Unassembled WGS sequence"/>
</dbReference>
<evidence type="ECO:0000256" key="2">
    <source>
        <dbReference type="ARBA" id="ARBA00005126"/>
    </source>
</evidence>
<dbReference type="PROSITE" id="PS00987">
    <property type="entry name" value="PTPS_1"/>
    <property type="match status" value="1"/>
</dbReference>
<keyword evidence="8" id="KW-0456">Lyase</keyword>
<dbReference type="VEuPathDB" id="VectorBase:AFAF015870"/>
<comment type="cofactor">
    <cofactor evidence="1">
        <name>Zn(2+)</name>
        <dbReference type="ChEBI" id="CHEBI:29105"/>
    </cofactor>
</comment>
<comment type="pathway">
    <text evidence="2">Cofactor biosynthesis; tetrahydrobiopterin biosynthesis; tetrahydrobiopterin from 7,8-dihydroneopterin triphosphate: step 1/3.</text>
</comment>
<dbReference type="InterPro" id="IPR038418">
    <property type="entry name" value="6-PTP_synth/QueD_sf"/>
</dbReference>
<evidence type="ECO:0000256" key="9">
    <source>
        <dbReference type="SAM" id="MobiDB-lite"/>
    </source>
</evidence>
<comment type="similarity">
    <text evidence="3">Belongs to the PTPS family.</text>
</comment>
<name>A0A182QSC5_9DIPT</name>
<evidence type="ECO:0000256" key="6">
    <source>
        <dbReference type="ARBA" id="ARBA00022833"/>
    </source>
</evidence>
<evidence type="ECO:0000313" key="11">
    <source>
        <dbReference type="Proteomes" id="UP000075886"/>
    </source>
</evidence>
<dbReference type="EMBL" id="AXCN02000628">
    <property type="status" value="NOT_ANNOTATED_CDS"/>
    <property type="molecule type" value="Genomic_DNA"/>
</dbReference>
<dbReference type="EC" id="4.2.3.12" evidence="4"/>
<protein>
    <recommendedName>
        <fullName evidence="4">6-pyruvoyltetrahydropterin synthase</fullName>
        <ecNumber evidence="4">4.2.3.12</ecNumber>
    </recommendedName>
</protein>
<evidence type="ECO:0000256" key="5">
    <source>
        <dbReference type="ARBA" id="ARBA00022723"/>
    </source>
</evidence>
<dbReference type="UniPathway" id="UPA00849">
    <property type="reaction ID" value="UER00819"/>
</dbReference>
<dbReference type="InterPro" id="IPR007115">
    <property type="entry name" value="6-PTP_synth/QueD"/>
</dbReference>
<proteinExistence type="inferred from homology"/>
<dbReference type="EnsemblMetazoa" id="AFAF015870-RA">
    <property type="protein sequence ID" value="AFAF015870-PA"/>
    <property type="gene ID" value="AFAF015870"/>
</dbReference>
<keyword evidence="11" id="KW-1185">Reference proteome</keyword>
<accession>A0A182QSC5</accession>
<evidence type="ECO:0000256" key="8">
    <source>
        <dbReference type="ARBA" id="ARBA00023239"/>
    </source>
</evidence>
<dbReference type="AlphaFoldDB" id="A0A182QSC5"/>
<evidence type="ECO:0000313" key="10">
    <source>
        <dbReference type="EnsemblMetazoa" id="AFAF015870-PA"/>
    </source>
</evidence>
<dbReference type="PANTHER" id="PTHR12589:SF7">
    <property type="entry name" value="6-PYRUVOYL TETRAHYDROBIOPTERIN SYNTHASE"/>
    <property type="match status" value="1"/>
</dbReference>
<evidence type="ECO:0000256" key="1">
    <source>
        <dbReference type="ARBA" id="ARBA00001947"/>
    </source>
</evidence>
<dbReference type="NCBIfam" id="TIGR00039">
    <property type="entry name" value="6PTHBS"/>
    <property type="match status" value="1"/>
</dbReference>
<keyword evidence="5" id="KW-0479">Metal-binding</keyword>
<dbReference type="SUPFAM" id="SSF55620">
    <property type="entry name" value="Tetrahydrobiopterin biosynthesis enzymes-like"/>
    <property type="match status" value="1"/>
</dbReference>
<evidence type="ECO:0000256" key="4">
    <source>
        <dbReference type="ARBA" id="ARBA00013100"/>
    </source>
</evidence>
<reference evidence="11" key="1">
    <citation type="submission" date="2014-01" db="EMBL/GenBank/DDBJ databases">
        <title>The Genome Sequence of Anopheles farauti FAR1 (V2).</title>
        <authorList>
            <consortium name="The Broad Institute Genomics Platform"/>
            <person name="Neafsey D.E."/>
            <person name="Besansky N."/>
            <person name="Howell P."/>
            <person name="Walton C."/>
            <person name="Young S.K."/>
            <person name="Zeng Q."/>
            <person name="Gargeya S."/>
            <person name="Fitzgerald M."/>
            <person name="Haas B."/>
            <person name="Abouelleil A."/>
            <person name="Allen A.W."/>
            <person name="Alvarado L."/>
            <person name="Arachchi H.M."/>
            <person name="Berlin A.M."/>
            <person name="Chapman S.B."/>
            <person name="Gainer-Dewar J."/>
            <person name="Goldberg J."/>
            <person name="Griggs A."/>
            <person name="Gujja S."/>
            <person name="Hansen M."/>
            <person name="Howarth C."/>
            <person name="Imamovic A."/>
            <person name="Ireland A."/>
            <person name="Larimer J."/>
            <person name="McCowan C."/>
            <person name="Murphy C."/>
            <person name="Pearson M."/>
            <person name="Poon T.W."/>
            <person name="Priest M."/>
            <person name="Roberts A."/>
            <person name="Saif S."/>
            <person name="Shea T."/>
            <person name="Sisk P."/>
            <person name="Sykes S."/>
            <person name="Wortman J."/>
            <person name="Nusbaum C."/>
            <person name="Birren B."/>
        </authorList>
    </citation>
    <scope>NUCLEOTIDE SEQUENCE [LARGE SCALE GENOMIC DNA]</scope>
    <source>
        <strain evidence="11">FAR1</strain>
    </source>
</reference>
<dbReference type="FunFam" id="3.30.479.10:FF:000003">
    <property type="entry name" value="6-pyruvoyl tetrahydrobiopterin synthase"/>
    <property type="match status" value="1"/>
</dbReference>
<feature type="region of interest" description="Disordered" evidence="9">
    <location>
        <begin position="164"/>
        <end position="194"/>
    </location>
</feature>
<dbReference type="GO" id="GO:0005739">
    <property type="term" value="C:mitochondrion"/>
    <property type="evidence" value="ECO:0007669"/>
    <property type="project" value="TreeGrafter"/>
</dbReference>
<dbReference type="GO" id="GO:0006729">
    <property type="term" value="P:tetrahydrobiopterin biosynthetic process"/>
    <property type="evidence" value="ECO:0007669"/>
    <property type="project" value="UniProtKB-UniPathway"/>
</dbReference>
<dbReference type="Pfam" id="PF01242">
    <property type="entry name" value="PTPS"/>
    <property type="match status" value="1"/>
</dbReference>